<dbReference type="Proteomes" id="UP000248198">
    <property type="component" value="Unassembled WGS sequence"/>
</dbReference>
<keyword evidence="2" id="KW-0479">Metal-binding</keyword>
<keyword evidence="4" id="KW-0460">Magnesium</keyword>
<dbReference type="RefSeq" id="WP_110834517.1">
    <property type="nucleotide sequence ID" value="NZ_QKLU01000011.1"/>
</dbReference>
<keyword evidence="8" id="KW-0234">DNA repair</keyword>
<dbReference type="Gene3D" id="2.60.120.590">
    <property type="entry name" value="Alpha-ketoglutarate-dependent dioxygenase AlkB-like"/>
    <property type="match status" value="1"/>
</dbReference>
<feature type="domain" description="Fe2OG dioxygenase" evidence="9">
    <location>
        <begin position="102"/>
        <end position="200"/>
    </location>
</feature>
<dbReference type="InterPro" id="IPR027450">
    <property type="entry name" value="AlkB-like"/>
</dbReference>
<dbReference type="FunFam" id="2.60.120.590:FF:000004">
    <property type="entry name" value="DNA oxidative demethylase ALKBH2"/>
    <property type="match status" value="1"/>
</dbReference>
<dbReference type="EMBL" id="QKLU01000011">
    <property type="protein sequence ID" value="PYF68839.1"/>
    <property type="molecule type" value="Genomic_DNA"/>
</dbReference>
<keyword evidence="7" id="KW-0408">Iron</keyword>
<dbReference type="GO" id="GO:0016787">
    <property type="term" value="F:hydrolase activity"/>
    <property type="evidence" value="ECO:0007669"/>
    <property type="project" value="UniProtKB-ARBA"/>
</dbReference>
<organism evidence="10 11">
    <name type="scientific">Pedobacter nutrimenti</name>
    <dbReference type="NCBI Taxonomy" id="1241337"/>
    <lineage>
        <taxon>Bacteria</taxon>
        <taxon>Pseudomonadati</taxon>
        <taxon>Bacteroidota</taxon>
        <taxon>Sphingobacteriia</taxon>
        <taxon>Sphingobacteriales</taxon>
        <taxon>Sphingobacteriaceae</taxon>
        <taxon>Pedobacter</taxon>
    </lineage>
</organism>
<evidence type="ECO:0000256" key="1">
    <source>
        <dbReference type="ARBA" id="ARBA00001954"/>
    </source>
</evidence>
<dbReference type="InterPro" id="IPR032854">
    <property type="entry name" value="ALKBH3"/>
</dbReference>
<reference evidence="10 11" key="1">
    <citation type="submission" date="2018-06" db="EMBL/GenBank/DDBJ databases">
        <title>Genomic Encyclopedia of Archaeal and Bacterial Type Strains, Phase II (KMG-II): from individual species to whole genera.</title>
        <authorList>
            <person name="Goeker M."/>
        </authorList>
    </citation>
    <scope>NUCLEOTIDE SEQUENCE [LARGE SCALE GENOMIC DNA]</scope>
    <source>
        <strain evidence="10 11">DSM 27372</strain>
    </source>
</reference>
<keyword evidence="6" id="KW-0560">Oxidoreductase</keyword>
<dbReference type="GO" id="GO:0140097">
    <property type="term" value="F:catalytic activity, acting on DNA"/>
    <property type="evidence" value="ECO:0007669"/>
    <property type="project" value="UniProtKB-ARBA"/>
</dbReference>
<gene>
    <name evidence="10" type="ORF">B0O44_11117</name>
</gene>
<evidence type="ECO:0000256" key="7">
    <source>
        <dbReference type="ARBA" id="ARBA00023004"/>
    </source>
</evidence>
<evidence type="ECO:0000256" key="2">
    <source>
        <dbReference type="ARBA" id="ARBA00022723"/>
    </source>
</evidence>
<dbReference type="PROSITE" id="PS51471">
    <property type="entry name" value="FE2OG_OXY"/>
    <property type="match status" value="1"/>
</dbReference>
<name>A0A318U926_9SPHI</name>
<dbReference type="PANTHER" id="PTHR31212">
    <property type="entry name" value="ALPHA-KETOGLUTARATE-DEPENDENT DIOXYGENASE ALKB HOMOLOG 3"/>
    <property type="match status" value="1"/>
</dbReference>
<dbReference type="GO" id="GO:0046872">
    <property type="term" value="F:metal ion binding"/>
    <property type="evidence" value="ECO:0007669"/>
    <property type="project" value="UniProtKB-KW"/>
</dbReference>
<comment type="cofactor">
    <cofactor evidence="1">
        <name>Fe(2+)</name>
        <dbReference type="ChEBI" id="CHEBI:29033"/>
    </cofactor>
</comment>
<dbReference type="SUPFAM" id="SSF51197">
    <property type="entry name" value="Clavaminate synthase-like"/>
    <property type="match status" value="1"/>
</dbReference>
<dbReference type="Pfam" id="PF13532">
    <property type="entry name" value="2OG-FeII_Oxy_2"/>
    <property type="match status" value="1"/>
</dbReference>
<evidence type="ECO:0000313" key="11">
    <source>
        <dbReference type="Proteomes" id="UP000248198"/>
    </source>
</evidence>
<dbReference type="PANTHER" id="PTHR31212:SF4">
    <property type="entry name" value="ALPHA-KETOGLUTARATE-DEPENDENT DIOXYGENASE ALKB HOMOLOG 3"/>
    <property type="match status" value="1"/>
</dbReference>
<dbReference type="OrthoDB" id="190276at2"/>
<dbReference type="GO" id="GO:0032451">
    <property type="term" value="F:demethylase activity"/>
    <property type="evidence" value="ECO:0007669"/>
    <property type="project" value="UniProtKB-ARBA"/>
</dbReference>
<evidence type="ECO:0000256" key="5">
    <source>
        <dbReference type="ARBA" id="ARBA00022964"/>
    </source>
</evidence>
<dbReference type="GO" id="GO:0006307">
    <property type="term" value="P:DNA alkylation repair"/>
    <property type="evidence" value="ECO:0007669"/>
    <property type="project" value="InterPro"/>
</dbReference>
<keyword evidence="5 10" id="KW-0223">Dioxygenase</keyword>
<evidence type="ECO:0000256" key="6">
    <source>
        <dbReference type="ARBA" id="ARBA00023002"/>
    </source>
</evidence>
<dbReference type="AlphaFoldDB" id="A0A318U926"/>
<evidence type="ECO:0000256" key="4">
    <source>
        <dbReference type="ARBA" id="ARBA00022842"/>
    </source>
</evidence>
<evidence type="ECO:0000259" key="9">
    <source>
        <dbReference type="PROSITE" id="PS51471"/>
    </source>
</evidence>
<dbReference type="InterPro" id="IPR037151">
    <property type="entry name" value="AlkB-like_sf"/>
</dbReference>
<protein>
    <submittedName>
        <fullName evidence="10">Alkylated DNA repair dioxygenase AlkB</fullName>
    </submittedName>
</protein>
<evidence type="ECO:0000313" key="10">
    <source>
        <dbReference type="EMBL" id="PYF68839.1"/>
    </source>
</evidence>
<accession>A0A318U926</accession>
<evidence type="ECO:0000256" key="8">
    <source>
        <dbReference type="ARBA" id="ARBA00023204"/>
    </source>
</evidence>
<evidence type="ECO:0000256" key="3">
    <source>
        <dbReference type="ARBA" id="ARBA00022763"/>
    </source>
</evidence>
<sequence length="201" mass="23402">MEPFVYGEHVNVLSHPSEVLFFPDFFPAEKSDAYLEYLKNEIPWKQEPIKMFGKTVMQPRLTAFFGDPGVNYSYSGITMQSSPWTALLKQIREKVAEKCEAPFNACLLNYYRDGKDSMGWHRDNERELGRNPTIASLSFGAQRIFQFRNYKEKLPVISVELEHGSLLLMKGETQHLWEHQLPKLLKSNGPRVNLTFRYVHL</sequence>
<dbReference type="GO" id="GO:0016705">
    <property type="term" value="F:oxidoreductase activity, acting on paired donors, with incorporation or reduction of molecular oxygen"/>
    <property type="evidence" value="ECO:0007669"/>
    <property type="project" value="UniProtKB-ARBA"/>
</dbReference>
<dbReference type="InterPro" id="IPR005123">
    <property type="entry name" value="Oxoglu/Fe-dep_dioxygenase_dom"/>
</dbReference>
<dbReference type="GO" id="GO:0051213">
    <property type="term" value="F:dioxygenase activity"/>
    <property type="evidence" value="ECO:0007669"/>
    <property type="project" value="UniProtKB-KW"/>
</dbReference>
<keyword evidence="11" id="KW-1185">Reference proteome</keyword>
<comment type="caution">
    <text evidence="10">The sequence shown here is derived from an EMBL/GenBank/DDBJ whole genome shotgun (WGS) entry which is preliminary data.</text>
</comment>
<keyword evidence="3" id="KW-0227">DNA damage</keyword>
<proteinExistence type="predicted"/>